<organism evidence="1 2">
    <name type="scientific">Blastomyces percursus</name>
    <dbReference type="NCBI Taxonomy" id="1658174"/>
    <lineage>
        <taxon>Eukaryota</taxon>
        <taxon>Fungi</taxon>
        <taxon>Dikarya</taxon>
        <taxon>Ascomycota</taxon>
        <taxon>Pezizomycotina</taxon>
        <taxon>Eurotiomycetes</taxon>
        <taxon>Eurotiomycetidae</taxon>
        <taxon>Onygenales</taxon>
        <taxon>Ajellomycetaceae</taxon>
        <taxon>Blastomyces</taxon>
    </lineage>
</organism>
<protein>
    <submittedName>
        <fullName evidence="1">Uncharacterized protein</fullName>
    </submittedName>
</protein>
<evidence type="ECO:0000313" key="2">
    <source>
        <dbReference type="Proteomes" id="UP000242791"/>
    </source>
</evidence>
<evidence type="ECO:0000313" key="1">
    <source>
        <dbReference type="EMBL" id="OJD22634.1"/>
    </source>
</evidence>
<keyword evidence="2" id="KW-1185">Reference proteome</keyword>
<gene>
    <name evidence="1" type="ORF">ACJ73_06015</name>
</gene>
<reference evidence="1 2" key="1">
    <citation type="submission" date="2015-08" db="EMBL/GenBank/DDBJ databases">
        <title>Emmonsia species relationships and genome sequence.</title>
        <authorList>
            <person name="Cuomo C.A."/>
            <person name="Schwartz I.S."/>
            <person name="Kenyon C."/>
            <person name="De Hoog G.S."/>
            <person name="Govender N.P."/>
            <person name="Botha A."/>
            <person name="Moreno L."/>
            <person name="De Vries M."/>
            <person name="Munoz J.F."/>
            <person name="Stielow J.B."/>
        </authorList>
    </citation>
    <scope>NUCLEOTIDE SEQUENCE [LARGE SCALE GENOMIC DNA]</scope>
    <source>
        <strain evidence="1 2">EI222</strain>
    </source>
</reference>
<dbReference type="EMBL" id="LGTZ01001001">
    <property type="protein sequence ID" value="OJD22634.1"/>
    <property type="molecule type" value="Genomic_DNA"/>
</dbReference>
<dbReference type="Proteomes" id="UP000242791">
    <property type="component" value="Unassembled WGS sequence"/>
</dbReference>
<proteinExistence type="predicted"/>
<sequence length="144" mass="15794">DIKPSPLAKRATRIRKRATADCDHFLAKRLTEGDSPEKNFSTGRETIKKFGSVSMDPYSCLGIHWSDSSGIWVCNAHAAKRSTVTGAEITKGINEIFKKCRQGKGNMTSGAHIIKNGMVVVVGKNTCPRAPPRWNFKDFEAISG</sequence>
<dbReference type="VEuPathDB" id="FungiDB:ACJ73_06015"/>
<name>A0A1J9Q3G8_9EURO</name>
<accession>A0A1J9Q3G8</accession>
<dbReference type="AlphaFoldDB" id="A0A1J9Q3G8"/>
<feature type="non-terminal residue" evidence="1">
    <location>
        <position position="1"/>
    </location>
</feature>
<comment type="caution">
    <text evidence="1">The sequence shown here is derived from an EMBL/GenBank/DDBJ whole genome shotgun (WGS) entry which is preliminary data.</text>
</comment>